<organism evidence="11 12">
    <name type="scientific">Jiangella anatolica</name>
    <dbReference type="NCBI Taxonomy" id="2670374"/>
    <lineage>
        <taxon>Bacteria</taxon>
        <taxon>Bacillati</taxon>
        <taxon>Actinomycetota</taxon>
        <taxon>Actinomycetes</taxon>
        <taxon>Jiangellales</taxon>
        <taxon>Jiangellaceae</taxon>
        <taxon>Jiangella</taxon>
    </lineage>
</organism>
<accession>A0A2W2BJX5</accession>
<keyword evidence="9" id="KW-0812">Transmembrane</keyword>
<evidence type="ECO:0000256" key="7">
    <source>
        <dbReference type="ARBA" id="ARBA00022840"/>
    </source>
</evidence>
<keyword evidence="3" id="KW-0597">Phosphoprotein</keyword>
<evidence type="ECO:0000259" key="10">
    <source>
        <dbReference type="SMART" id="SM00387"/>
    </source>
</evidence>
<dbReference type="GO" id="GO:0016020">
    <property type="term" value="C:membrane"/>
    <property type="evidence" value="ECO:0007669"/>
    <property type="project" value="InterPro"/>
</dbReference>
<keyword evidence="9" id="KW-0472">Membrane</keyword>
<dbReference type="SMART" id="SM00387">
    <property type="entry name" value="HATPase_c"/>
    <property type="match status" value="1"/>
</dbReference>
<dbReference type="InterPro" id="IPR050482">
    <property type="entry name" value="Sensor_HK_TwoCompSys"/>
</dbReference>
<reference evidence="11 12" key="1">
    <citation type="submission" date="2018-01" db="EMBL/GenBank/DDBJ databases">
        <title>Draft genome sequence of Jiangella sp. GTF31.</title>
        <authorList>
            <person name="Sahin N."/>
            <person name="Ay H."/>
            <person name="Saygin H."/>
        </authorList>
    </citation>
    <scope>NUCLEOTIDE SEQUENCE [LARGE SCALE GENOMIC DNA]</scope>
    <source>
        <strain evidence="11 12">GTF31</strain>
    </source>
</reference>
<comment type="caution">
    <text evidence="11">The sequence shown here is derived from an EMBL/GenBank/DDBJ whole genome shotgun (WGS) entry which is preliminary data.</text>
</comment>
<feature type="transmembrane region" description="Helical" evidence="9">
    <location>
        <begin position="40"/>
        <end position="63"/>
    </location>
</feature>
<comment type="catalytic activity">
    <reaction evidence="1">
        <text>ATP + protein L-histidine = ADP + protein N-phospho-L-histidine.</text>
        <dbReference type="EC" id="2.7.13.3"/>
    </reaction>
</comment>
<evidence type="ECO:0000256" key="2">
    <source>
        <dbReference type="ARBA" id="ARBA00012438"/>
    </source>
</evidence>
<feature type="transmembrane region" description="Helical" evidence="9">
    <location>
        <begin position="12"/>
        <end position="34"/>
    </location>
</feature>
<dbReference type="GO" id="GO:0000155">
    <property type="term" value="F:phosphorelay sensor kinase activity"/>
    <property type="evidence" value="ECO:0007669"/>
    <property type="project" value="InterPro"/>
</dbReference>
<keyword evidence="7" id="KW-0067">ATP-binding</keyword>
<name>A0A2W2BJX5_9ACTN</name>
<feature type="transmembrane region" description="Helical" evidence="9">
    <location>
        <begin position="167"/>
        <end position="184"/>
    </location>
</feature>
<keyword evidence="8" id="KW-0902">Two-component regulatory system</keyword>
<dbReference type="Proteomes" id="UP000248764">
    <property type="component" value="Unassembled WGS sequence"/>
</dbReference>
<feature type="transmembrane region" description="Helical" evidence="9">
    <location>
        <begin position="70"/>
        <end position="91"/>
    </location>
</feature>
<gene>
    <name evidence="11" type="ORF">C1I92_25045</name>
</gene>
<feature type="transmembrane region" description="Helical" evidence="9">
    <location>
        <begin position="230"/>
        <end position="247"/>
    </location>
</feature>
<evidence type="ECO:0000256" key="3">
    <source>
        <dbReference type="ARBA" id="ARBA00022553"/>
    </source>
</evidence>
<evidence type="ECO:0000256" key="8">
    <source>
        <dbReference type="ARBA" id="ARBA00023012"/>
    </source>
</evidence>
<evidence type="ECO:0000256" key="1">
    <source>
        <dbReference type="ARBA" id="ARBA00000085"/>
    </source>
</evidence>
<feature type="transmembrane region" description="Helical" evidence="9">
    <location>
        <begin position="259"/>
        <end position="280"/>
    </location>
</feature>
<dbReference type="Pfam" id="PF02518">
    <property type="entry name" value="HATPase_c"/>
    <property type="match status" value="1"/>
</dbReference>
<dbReference type="Gene3D" id="1.20.5.1930">
    <property type="match status" value="1"/>
</dbReference>
<dbReference type="RefSeq" id="WP_111257371.1">
    <property type="nucleotide sequence ID" value="NZ_POTW01000081.1"/>
</dbReference>
<evidence type="ECO:0000256" key="6">
    <source>
        <dbReference type="ARBA" id="ARBA00022777"/>
    </source>
</evidence>
<dbReference type="AlphaFoldDB" id="A0A2W2BJX5"/>
<evidence type="ECO:0000256" key="9">
    <source>
        <dbReference type="SAM" id="Phobius"/>
    </source>
</evidence>
<evidence type="ECO:0000256" key="5">
    <source>
        <dbReference type="ARBA" id="ARBA00022741"/>
    </source>
</evidence>
<dbReference type="SUPFAM" id="SSF55874">
    <property type="entry name" value="ATPase domain of HSP90 chaperone/DNA topoisomerase II/histidine kinase"/>
    <property type="match status" value="1"/>
</dbReference>
<dbReference type="EMBL" id="POTW01000081">
    <property type="protein sequence ID" value="PZF80608.1"/>
    <property type="molecule type" value="Genomic_DNA"/>
</dbReference>
<sequence length="643" mass="67050">MPDTSRRIRAWVATAIAVAAWALAALSTVLLVLARPPLDANLWFFVVDVTVACVYGTVAAITLRRRLHPVPVLLALAAVGGGLAALGYGYAGWSARPGGPDPVAAIADLQSIAWVPGTLALFLVVPWLVRDHPLGRLAWAGLLAGAAVTLALSLANIVAPGWAATELFAAAVVLGLVTTAETEWRHRRGPEDERNGLGWLALGTAILAVSFVPLIFAWDIPYWSTPVLHLLSQAVFPAAVLVAVLRNRMWGLGLAVSRTVLAGLLTTGLLALYLVVALLVGRVVPGQGAAQLVAAGSVAVAVQPLRMALSTRVHRLVYGAAADPVRAVRLGSHLGDAGSTDELLRGLAEDIGRSMRLESVGIEVDGGIVVRWGRPTTAGESIPLVHRGEDVGRLAVTAPPGETLGGREQSTLRDLAAVVATAVAVGRAAASVEQLRERVATARLEERRVIRREIHDGLGPSLAGLRLGLQGARNLLDTDVEAGKRLLGALQTELDQRVDAVRTLSHHLLPPALDELGLAPALEELVNRYAEDGLALTVSAQQVESLPAAQAAAAYGIVSEALANVSRHANARCAWVEARPHDSGVLLTVSDDGVGVAPGAVPGVGSRSMRERAAEQGGYVEVGARDGGGTTVLAWFPSEKVAS</sequence>
<keyword evidence="5" id="KW-0547">Nucleotide-binding</keyword>
<dbReference type="PANTHER" id="PTHR24421">
    <property type="entry name" value="NITRATE/NITRITE SENSOR PROTEIN NARX-RELATED"/>
    <property type="match status" value="1"/>
</dbReference>
<evidence type="ECO:0000313" key="11">
    <source>
        <dbReference type="EMBL" id="PZF80608.1"/>
    </source>
</evidence>
<keyword evidence="6 11" id="KW-0418">Kinase</keyword>
<dbReference type="CDD" id="cd16917">
    <property type="entry name" value="HATPase_UhpB-NarQ-NarX-like"/>
    <property type="match status" value="1"/>
</dbReference>
<dbReference type="GO" id="GO:0005524">
    <property type="term" value="F:ATP binding"/>
    <property type="evidence" value="ECO:0007669"/>
    <property type="project" value="UniProtKB-KW"/>
</dbReference>
<evidence type="ECO:0000256" key="4">
    <source>
        <dbReference type="ARBA" id="ARBA00022679"/>
    </source>
</evidence>
<keyword evidence="12" id="KW-1185">Reference proteome</keyword>
<feature type="domain" description="Histidine kinase/HSP90-like ATPase" evidence="10">
    <location>
        <begin position="549"/>
        <end position="640"/>
    </location>
</feature>
<dbReference type="EC" id="2.7.13.3" evidence="2"/>
<dbReference type="GO" id="GO:0046983">
    <property type="term" value="F:protein dimerization activity"/>
    <property type="evidence" value="ECO:0007669"/>
    <property type="project" value="InterPro"/>
</dbReference>
<dbReference type="Pfam" id="PF07730">
    <property type="entry name" value="HisKA_3"/>
    <property type="match status" value="1"/>
</dbReference>
<dbReference type="InterPro" id="IPR011712">
    <property type="entry name" value="Sig_transdc_His_kin_sub3_dim/P"/>
</dbReference>
<dbReference type="PANTHER" id="PTHR24421:SF10">
    <property type="entry name" value="NITRATE_NITRITE SENSOR PROTEIN NARQ"/>
    <property type="match status" value="1"/>
</dbReference>
<protein>
    <recommendedName>
        <fullName evidence="2">histidine kinase</fullName>
        <ecNumber evidence="2">2.7.13.3</ecNumber>
    </recommendedName>
</protein>
<evidence type="ECO:0000313" key="12">
    <source>
        <dbReference type="Proteomes" id="UP000248764"/>
    </source>
</evidence>
<dbReference type="Gene3D" id="3.30.565.10">
    <property type="entry name" value="Histidine kinase-like ATPase, C-terminal domain"/>
    <property type="match status" value="1"/>
</dbReference>
<proteinExistence type="predicted"/>
<feature type="transmembrane region" description="Helical" evidence="9">
    <location>
        <begin position="136"/>
        <end position="155"/>
    </location>
</feature>
<feature type="transmembrane region" description="Helical" evidence="9">
    <location>
        <begin position="196"/>
        <end position="218"/>
    </location>
</feature>
<dbReference type="InterPro" id="IPR036890">
    <property type="entry name" value="HATPase_C_sf"/>
</dbReference>
<dbReference type="InterPro" id="IPR003594">
    <property type="entry name" value="HATPase_dom"/>
</dbReference>
<keyword evidence="4" id="KW-0808">Transferase</keyword>
<feature type="transmembrane region" description="Helical" evidence="9">
    <location>
        <begin position="111"/>
        <end position="129"/>
    </location>
</feature>
<keyword evidence="9" id="KW-1133">Transmembrane helix</keyword>